<organism evidence="1 2">
    <name type="scientific">Panagrolaimus sp. PS1159</name>
    <dbReference type="NCBI Taxonomy" id="55785"/>
    <lineage>
        <taxon>Eukaryota</taxon>
        <taxon>Metazoa</taxon>
        <taxon>Ecdysozoa</taxon>
        <taxon>Nematoda</taxon>
        <taxon>Chromadorea</taxon>
        <taxon>Rhabditida</taxon>
        <taxon>Tylenchina</taxon>
        <taxon>Panagrolaimomorpha</taxon>
        <taxon>Panagrolaimoidea</taxon>
        <taxon>Panagrolaimidae</taxon>
        <taxon>Panagrolaimus</taxon>
    </lineage>
</organism>
<evidence type="ECO:0000313" key="1">
    <source>
        <dbReference type="Proteomes" id="UP000887580"/>
    </source>
</evidence>
<proteinExistence type="predicted"/>
<name>A0AC35FN41_9BILA</name>
<accession>A0AC35FN41</accession>
<sequence>MLSSMVSSSNASPGRQQPHRTIIDVKYGSDGDDESSLDELIENNPGPSTATSITDLVAARRSSEADKIRLTNGLNLGINNSGNLRRKSAALDLPRFLPPISVIKIDNLTEQPTSMHVDLQISDDQLILFMKPKPISDNTPIEAIYIDEIVDIFVGSHWDLSKAKNDSQIQKIINSSMTLGTCVMNDLFFTVSYGLDFVNPHTLIFITKTPDEAKLWCQELRKFTVKNHSKIQNSFYYWKRLFSKLHCTINDEYFNIGHVSEALLPGPKLQHEKKQLEKYLNKNMPIFKEKKKLTKNLLCDDQFIFKLYKTAMDRTEVDDIFLKCFSGRNISDEEFKTYLNQRHRDPRLNEILYPFATPKSARHILTQSGYDPKCQLDSYGYLRFLLSEQNLPVRKEAYQLNEDSMNKPLSHYFINSSHNTYLKGKQVKSRSSVSMYRYALLSGCRSIELDCWDGQNNEPIITHGPTQICFCTTILFKDVIEAIAETAFVTSEYPVILSFENHCSQKQQLKMAQYCKDILGDLLLKEALTDYPIKAGVHLPSPNVLKRKILIKNKIEKKIDVREANEKTFTRAMSKQTSVDSGSIEEDALERAVTRIYIGDNDDDFMISKLSDLVTYMRAMGKFTSFVDCDARQIHSEMYSMNETKAIDLLKQHSEQFVNHNKKQITRVYPRGSRVDSSNYMPLIFWNCGCQMAAINLQTPDLPNQMNSAMFELNNRCGYVLKPSCMRKAQSKFDPFELDRVENVVPNSMTITVISGQMFIYLCEKRVSVYVEIDLYGLPGDSHKKMFKTRTVPSDGLNTVFIDGISNCMFTLEKIILPAMAYVRFGVFEEGGRLIGQRILPVSYIQPGYKHIVLHNAYNKPLGPVTLFVHIDVQDYVSDAHRDLVNALQNPIEAMSRVREIENALEDPKAALSKEEQNQRLLEVLESAGKGGMAQGSIDLPLSIDSGEEVIPGTPTTTTTSGLGSSIAAAAGIASAAVVHKDSMSGSGFDFTDSPSHIASSRSQTPTVDSISKKIAAERKYTVLSEYVANKQPFYLEKMSVALPTTAELEETQKIQKLIRTFNKKYPGFLEAVNEFDHKKVGEFTRNFGEKQSASALHKFIKEKNELMHSAVEQQRKQLQKSIEIAFQSETKQLQKINAKSRLEELSGINKRSSPIEYKRLSDKYVRRGVEESRKLLVIKTKKADELNELTHKSKKELNDKFDEYTTKISRLFPKYNFSKS</sequence>
<dbReference type="WBParaSite" id="PS1159_v2.g19206.t1">
    <property type="protein sequence ID" value="PS1159_v2.g19206.t1"/>
    <property type="gene ID" value="PS1159_v2.g19206"/>
</dbReference>
<dbReference type="Proteomes" id="UP000887580">
    <property type="component" value="Unplaced"/>
</dbReference>
<protein>
    <submittedName>
        <fullName evidence="2">1-phosphatidylinositol 4,5-bisphosphate phosphodiesterase</fullName>
    </submittedName>
</protein>
<reference evidence="2" key="1">
    <citation type="submission" date="2022-11" db="UniProtKB">
        <authorList>
            <consortium name="WormBaseParasite"/>
        </authorList>
    </citation>
    <scope>IDENTIFICATION</scope>
</reference>
<evidence type="ECO:0000313" key="2">
    <source>
        <dbReference type="WBParaSite" id="PS1159_v2.g19206.t1"/>
    </source>
</evidence>